<dbReference type="CDD" id="cd07956">
    <property type="entry name" value="Anticodon_Ia_Arg"/>
    <property type="match status" value="1"/>
</dbReference>
<dbReference type="Gene3D" id="1.10.730.10">
    <property type="entry name" value="Isoleucyl-tRNA Synthetase, Domain 1"/>
    <property type="match status" value="1"/>
</dbReference>
<name>A0A6M1RMI1_9BACT</name>
<dbReference type="SMART" id="SM00836">
    <property type="entry name" value="DALR_1"/>
    <property type="match status" value="1"/>
</dbReference>
<dbReference type="SMART" id="SM01016">
    <property type="entry name" value="Arg_tRNA_synt_N"/>
    <property type="match status" value="1"/>
</dbReference>
<evidence type="ECO:0000259" key="13">
    <source>
        <dbReference type="SMART" id="SM01016"/>
    </source>
</evidence>
<keyword evidence="8 10" id="KW-0030">Aminoacyl-tRNA synthetase</keyword>
<dbReference type="PROSITE" id="PS00178">
    <property type="entry name" value="AA_TRNA_LIGASE_I"/>
    <property type="match status" value="1"/>
</dbReference>
<evidence type="ECO:0000256" key="4">
    <source>
        <dbReference type="ARBA" id="ARBA00022598"/>
    </source>
</evidence>
<evidence type="ECO:0000256" key="3">
    <source>
        <dbReference type="ARBA" id="ARBA00022490"/>
    </source>
</evidence>
<dbReference type="EMBL" id="JAAKYA010000036">
    <property type="protein sequence ID" value="NGO38903.1"/>
    <property type="molecule type" value="Genomic_DNA"/>
</dbReference>
<feature type="short sequence motif" description="'HIGH' region" evidence="10">
    <location>
        <begin position="125"/>
        <end position="135"/>
    </location>
</feature>
<feature type="domain" description="DALR anticodon binding" evidence="12">
    <location>
        <begin position="460"/>
        <end position="579"/>
    </location>
</feature>
<keyword evidence="7 10" id="KW-0648">Protein biosynthesis</keyword>
<gene>
    <name evidence="10 14" type="primary">argS</name>
    <name evidence="14" type="ORF">G4L39_05770</name>
</gene>
<reference evidence="14 15" key="1">
    <citation type="submission" date="2020-02" db="EMBL/GenBank/DDBJ databases">
        <title>Draft genome sequence of Limisphaera ngatamarikiensis NGM72.4T, a thermophilic Verrucomicrobia grouped in subdivision 3.</title>
        <authorList>
            <person name="Carere C.R."/>
            <person name="Steen J."/>
            <person name="Hugenholtz P."/>
            <person name="Stott M.B."/>
        </authorList>
    </citation>
    <scope>NUCLEOTIDE SEQUENCE [LARGE SCALE GENOMIC DNA]</scope>
    <source>
        <strain evidence="14 15">NGM72.4</strain>
    </source>
</reference>
<sequence>MALPAEIIQERLRAAVAEVCPEADLQTVQVRPCPDPKFGDYQAVAVMSLAKVRRVNPRQLASEVLARLNLQDLCSSVEVAGPGFINFRLRPEAVAAALAAAAEEPVPFVGRAAATRTVVVDFSSPNVAKPMHVGHIRSTILGDSLARALWRLGHRVITDNHLGDWGTQFGMLLLGWKRFLDPAALSRNAIAEMERLYKTVHAACQQDPALMEAARQELVALQGGDPENLAIWRQMTALSRAEFDRIYERLGVKFDFTLGESFYHPRLQALVDEFVRLGLARESEGAKVVFFDDLPDLKDTPLIIQKSDGAFNYATTDLATLAYRIETWHPDEILYVTDARQQLHFRQVFAAFRKWRPEAAHVKLVHVWFGSILGEDGKPFKTRSGDTVKLEDLLDEAEERALAVVTAKQPDLPEADRRRIARVVGIGAVKYADLLSNRQSDYVFSWDRMLSLTGNTAPYLQYAYARIASIFRKGGLTHEAARASVAHGFTLQTPEELALGRHLLDFGLVLQAVAEDYRPNYLCNYLYELAGRFTRFYETCPVLRAAEPERSHRLYLCEVTARVLQLGLDVLGVEVLEQM</sequence>
<dbReference type="Gene3D" id="3.40.50.620">
    <property type="entry name" value="HUPs"/>
    <property type="match status" value="1"/>
</dbReference>
<protein>
    <recommendedName>
        <fullName evidence="10">Arginine--tRNA ligase</fullName>
        <ecNumber evidence="10">6.1.1.19</ecNumber>
    </recommendedName>
    <alternativeName>
        <fullName evidence="10">Arginyl-tRNA synthetase</fullName>
        <shortName evidence="10">ArgRS</shortName>
    </alternativeName>
</protein>
<keyword evidence="5 10" id="KW-0547">Nucleotide-binding</keyword>
<dbReference type="FunFam" id="3.40.50.620:FF:000116">
    <property type="entry name" value="Arginine--tRNA ligase"/>
    <property type="match status" value="1"/>
</dbReference>
<keyword evidence="4 10" id="KW-0436">Ligase</keyword>
<evidence type="ECO:0000256" key="9">
    <source>
        <dbReference type="ARBA" id="ARBA00049339"/>
    </source>
</evidence>
<evidence type="ECO:0000313" key="15">
    <source>
        <dbReference type="Proteomes" id="UP000477311"/>
    </source>
</evidence>
<dbReference type="GO" id="GO:0005524">
    <property type="term" value="F:ATP binding"/>
    <property type="evidence" value="ECO:0007669"/>
    <property type="project" value="UniProtKB-UniRule"/>
</dbReference>
<dbReference type="EC" id="6.1.1.19" evidence="10"/>
<dbReference type="GO" id="GO:0004814">
    <property type="term" value="F:arginine-tRNA ligase activity"/>
    <property type="evidence" value="ECO:0007669"/>
    <property type="project" value="UniProtKB-UniRule"/>
</dbReference>
<dbReference type="FunFam" id="1.10.730.10:FF:000008">
    <property type="entry name" value="Arginine--tRNA ligase"/>
    <property type="match status" value="1"/>
</dbReference>
<organism evidence="14 15">
    <name type="scientific">Limisphaera ngatamarikiensis</name>
    <dbReference type="NCBI Taxonomy" id="1324935"/>
    <lineage>
        <taxon>Bacteria</taxon>
        <taxon>Pseudomonadati</taxon>
        <taxon>Verrucomicrobiota</taxon>
        <taxon>Verrucomicrobiia</taxon>
        <taxon>Limisphaerales</taxon>
        <taxon>Limisphaeraceae</taxon>
        <taxon>Limisphaera</taxon>
    </lineage>
</organism>
<accession>A0A6M1RMI1</accession>
<evidence type="ECO:0000256" key="8">
    <source>
        <dbReference type="ARBA" id="ARBA00023146"/>
    </source>
</evidence>
<dbReference type="SUPFAM" id="SSF55190">
    <property type="entry name" value="Arginyl-tRNA synthetase (ArgRS), N-terminal 'additional' domain"/>
    <property type="match status" value="1"/>
</dbReference>
<dbReference type="Pfam" id="PF03485">
    <property type="entry name" value="Arg_tRNA_synt_N"/>
    <property type="match status" value="1"/>
</dbReference>
<dbReference type="InterPro" id="IPR035684">
    <property type="entry name" value="ArgRS_core"/>
</dbReference>
<comment type="subcellular location">
    <subcellularLocation>
        <location evidence="1 10">Cytoplasm</location>
    </subcellularLocation>
</comment>
<comment type="similarity">
    <text evidence="2 10 11">Belongs to the class-I aminoacyl-tRNA synthetase family.</text>
</comment>
<dbReference type="CDD" id="cd00671">
    <property type="entry name" value="ArgRS_core"/>
    <property type="match status" value="1"/>
</dbReference>
<dbReference type="GO" id="GO:0006420">
    <property type="term" value="P:arginyl-tRNA aminoacylation"/>
    <property type="evidence" value="ECO:0007669"/>
    <property type="project" value="UniProtKB-UniRule"/>
</dbReference>
<evidence type="ECO:0000256" key="7">
    <source>
        <dbReference type="ARBA" id="ARBA00022917"/>
    </source>
</evidence>
<dbReference type="NCBIfam" id="TIGR00456">
    <property type="entry name" value="argS"/>
    <property type="match status" value="1"/>
</dbReference>
<evidence type="ECO:0000256" key="6">
    <source>
        <dbReference type="ARBA" id="ARBA00022840"/>
    </source>
</evidence>
<dbReference type="InterPro" id="IPR014729">
    <property type="entry name" value="Rossmann-like_a/b/a_fold"/>
</dbReference>
<dbReference type="Proteomes" id="UP000477311">
    <property type="component" value="Unassembled WGS sequence"/>
</dbReference>
<comment type="catalytic activity">
    <reaction evidence="9 10">
        <text>tRNA(Arg) + L-arginine + ATP = L-arginyl-tRNA(Arg) + AMP + diphosphate</text>
        <dbReference type="Rhea" id="RHEA:20301"/>
        <dbReference type="Rhea" id="RHEA-COMP:9658"/>
        <dbReference type="Rhea" id="RHEA-COMP:9673"/>
        <dbReference type="ChEBI" id="CHEBI:30616"/>
        <dbReference type="ChEBI" id="CHEBI:32682"/>
        <dbReference type="ChEBI" id="CHEBI:33019"/>
        <dbReference type="ChEBI" id="CHEBI:78442"/>
        <dbReference type="ChEBI" id="CHEBI:78513"/>
        <dbReference type="ChEBI" id="CHEBI:456215"/>
        <dbReference type="EC" id="6.1.1.19"/>
    </reaction>
</comment>
<dbReference type="PRINTS" id="PR01038">
    <property type="entry name" value="TRNASYNTHARG"/>
</dbReference>
<dbReference type="InterPro" id="IPR008909">
    <property type="entry name" value="DALR_anticod-bd"/>
</dbReference>
<dbReference type="RefSeq" id="WP_165106623.1">
    <property type="nucleotide sequence ID" value="NZ_JAAKYA010000036.1"/>
</dbReference>
<dbReference type="InterPro" id="IPR009080">
    <property type="entry name" value="tRNAsynth_Ia_anticodon-bd"/>
</dbReference>
<dbReference type="Gene3D" id="3.30.1360.70">
    <property type="entry name" value="Arginyl tRNA synthetase N-terminal domain"/>
    <property type="match status" value="1"/>
</dbReference>
<keyword evidence="15" id="KW-1185">Reference proteome</keyword>
<keyword evidence="6 10" id="KW-0067">ATP-binding</keyword>
<dbReference type="Pfam" id="PF05746">
    <property type="entry name" value="DALR_1"/>
    <property type="match status" value="1"/>
</dbReference>
<proteinExistence type="inferred from homology"/>
<evidence type="ECO:0000256" key="5">
    <source>
        <dbReference type="ARBA" id="ARBA00022741"/>
    </source>
</evidence>
<dbReference type="Pfam" id="PF00750">
    <property type="entry name" value="tRNA-synt_1d"/>
    <property type="match status" value="1"/>
</dbReference>
<evidence type="ECO:0000256" key="11">
    <source>
        <dbReference type="RuleBase" id="RU363038"/>
    </source>
</evidence>
<feature type="domain" description="Arginyl tRNA synthetase N-terminal" evidence="13">
    <location>
        <begin position="6"/>
        <end position="89"/>
    </location>
</feature>
<dbReference type="InterPro" id="IPR001412">
    <property type="entry name" value="aa-tRNA-synth_I_CS"/>
</dbReference>
<dbReference type="SUPFAM" id="SSF47323">
    <property type="entry name" value="Anticodon-binding domain of a subclass of class I aminoacyl-tRNA synthetases"/>
    <property type="match status" value="1"/>
</dbReference>
<comment type="caution">
    <text evidence="14">The sequence shown here is derived from an EMBL/GenBank/DDBJ whole genome shotgun (WGS) entry which is preliminary data.</text>
</comment>
<dbReference type="InterPro" id="IPR001278">
    <property type="entry name" value="Arg-tRNA-ligase"/>
</dbReference>
<dbReference type="InterPro" id="IPR005148">
    <property type="entry name" value="Arg-tRNA-synth_N"/>
</dbReference>
<dbReference type="GO" id="GO:0005737">
    <property type="term" value="C:cytoplasm"/>
    <property type="evidence" value="ECO:0007669"/>
    <property type="project" value="UniProtKB-SubCell"/>
</dbReference>
<comment type="subunit">
    <text evidence="10">Monomer.</text>
</comment>
<evidence type="ECO:0000313" key="14">
    <source>
        <dbReference type="EMBL" id="NGO38903.1"/>
    </source>
</evidence>
<evidence type="ECO:0000259" key="12">
    <source>
        <dbReference type="SMART" id="SM00836"/>
    </source>
</evidence>
<dbReference type="AlphaFoldDB" id="A0A6M1RMI1"/>
<dbReference type="PANTHER" id="PTHR11956:SF5">
    <property type="entry name" value="ARGININE--TRNA LIGASE, CYTOPLASMIC"/>
    <property type="match status" value="1"/>
</dbReference>
<keyword evidence="3 10" id="KW-0963">Cytoplasm</keyword>
<evidence type="ECO:0000256" key="2">
    <source>
        <dbReference type="ARBA" id="ARBA00005594"/>
    </source>
</evidence>
<evidence type="ECO:0000256" key="10">
    <source>
        <dbReference type="HAMAP-Rule" id="MF_00123"/>
    </source>
</evidence>
<dbReference type="SUPFAM" id="SSF52374">
    <property type="entry name" value="Nucleotidylyl transferase"/>
    <property type="match status" value="1"/>
</dbReference>
<dbReference type="HAMAP" id="MF_00123">
    <property type="entry name" value="Arg_tRNA_synth"/>
    <property type="match status" value="1"/>
</dbReference>
<dbReference type="PANTHER" id="PTHR11956">
    <property type="entry name" value="ARGINYL-TRNA SYNTHETASE"/>
    <property type="match status" value="1"/>
</dbReference>
<dbReference type="InterPro" id="IPR036695">
    <property type="entry name" value="Arg-tRNA-synth_N_sf"/>
</dbReference>
<evidence type="ECO:0000256" key="1">
    <source>
        <dbReference type="ARBA" id="ARBA00004496"/>
    </source>
</evidence>